<dbReference type="EMBL" id="CCNE01000001">
    <property type="protein sequence ID" value="CDX49267.1"/>
    <property type="molecule type" value="Genomic_DNA"/>
</dbReference>
<evidence type="ECO:0000313" key="3">
    <source>
        <dbReference type="Proteomes" id="UP000045285"/>
    </source>
</evidence>
<evidence type="ECO:0000313" key="1">
    <source>
        <dbReference type="EMBL" id="CDX24103.1"/>
    </source>
</evidence>
<sequence length="69" mass="8360">MPDSEGTSAAAYTAAPRRGYMRRALSALLSPLRNRRRLLPPQDDYLKRDIGLEEREMPREYWEYWWHHR</sequence>
<dbReference type="AlphaFoldDB" id="A0A090E943"/>
<proteinExistence type="predicted"/>
<accession>A0A090E943</accession>
<organism evidence="1 3">
    <name type="scientific">Mesorhizobium plurifarium</name>
    <dbReference type="NCBI Taxonomy" id="69974"/>
    <lineage>
        <taxon>Bacteria</taxon>
        <taxon>Pseudomonadati</taxon>
        <taxon>Pseudomonadota</taxon>
        <taxon>Alphaproteobacteria</taxon>
        <taxon>Hyphomicrobiales</taxon>
        <taxon>Phyllobacteriaceae</taxon>
        <taxon>Mesorhizobium</taxon>
    </lineage>
</organism>
<name>A0A090E943_MESPL</name>
<gene>
    <name evidence="1" type="ORF">MPL3356_40698</name>
    <name evidence="2" type="ORF">MPL3365_10277</name>
</gene>
<reference evidence="3" key="2">
    <citation type="submission" date="2014-08" db="EMBL/GenBank/DDBJ databases">
        <authorList>
            <person name="Moulin L."/>
        </authorList>
    </citation>
    <scope>NUCLEOTIDE SEQUENCE [LARGE SCALE GENOMIC DNA]</scope>
</reference>
<dbReference type="EMBL" id="CCMZ01000034">
    <property type="protein sequence ID" value="CDX24103.1"/>
    <property type="molecule type" value="Genomic_DNA"/>
</dbReference>
<reference evidence="1 4" key="1">
    <citation type="submission" date="2014-08" db="EMBL/GenBank/DDBJ databases">
        <authorList>
            <person name="Moulin Lionel"/>
        </authorList>
    </citation>
    <scope>NUCLEOTIDE SEQUENCE [LARGE SCALE GENOMIC DNA]</scope>
</reference>
<evidence type="ECO:0000313" key="2">
    <source>
        <dbReference type="EMBL" id="CDX49267.1"/>
    </source>
</evidence>
<keyword evidence="3" id="KW-1185">Reference proteome</keyword>
<dbReference type="Proteomes" id="UP000045285">
    <property type="component" value="Unassembled WGS sequence"/>
</dbReference>
<evidence type="ECO:0000313" key="4">
    <source>
        <dbReference type="Proteomes" id="UP000046122"/>
    </source>
</evidence>
<dbReference type="Proteomes" id="UP000046122">
    <property type="component" value="Unassembled WGS sequence"/>
</dbReference>
<protein>
    <submittedName>
        <fullName evidence="1">Uncharacterized protein</fullName>
    </submittedName>
</protein>
<dbReference type="STRING" id="69974.MPLDJ20_50036"/>